<keyword evidence="5 7" id="KW-0560">Oxidoreductase</keyword>
<keyword evidence="7" id="KW-0503">Monooxygenase</keyword>
<comment type="pathway">
    <text evidence="2">Secondary metabolite biosynthesis.</text>
</comment>
<sequence>MYSWLFLLLCTISIWFATLPLYRLFLHPLRRFPGPWLASLTDYYAGYYDLIKGGGFLKRIEQLHARYGPVVRVGPNTLHFAEPQAFDDIYAHGISFVKANQLYRGFVHASESSAIFMDPKKARQRRMLLSPLFSRRAITKLKDLIQDKVDKLTLRIKDYPEEPVNLAFGFRSLTMEIITSYCFATGYDTLEHPTFHHPLIKARQKLIRRFWLMKHFPSLVRLSMAAPIWIIKLIDPGLVEPTNMMLGLKKRIKLYLEDQSQLQSVEHETIFHRLIMPETKGGVIDQSLRPSEKSLLHEANSLIGAGSDSVADTCCIATCYALHNREIIGKLKEELCEAWPDEDSTPDLSVLEQLPYLTALIKEALRFSHGVVTPLPRTVGSSDAIIGGFHVPAGTDVEMSCVFLHKNPIVFQDPNAFSPERWMGPNSKELENYLVPFSKGPRMCLGIK</sequence>
<proteinExistence type="inferred from homology"/>
<name>A0ABR1IT26_9AGAR</name>
<gene>
    <name evidence="9" type="ORF">VKT23_017025</name>
</gene>
<evidence type="ECO:0000256" key="2">
    <source>
        <dbReference type="ARBA" id="ARBA00005179"/>
    </source>
</evidence>
<dbReference type="PROSITE" id="PS00086">
    <property type="entry name" value="CYTOCHROME_P450"/>
    <property type="match status" value="1"/>
</dbReference>
<dbReference type="PRINTS" id="PR00463">
    <property type="entry name" value="EP450I"/>
</dbReference>
<dbReference type="Proteomes" id="UP001498398">
    <property type="component" value="Unassembled WGS sequence"/>
</dbReference>
<keyword evidence="8" id="KW-0472">Membrane</keyword>
<dbReference type="SUPFAM" id="SSF48264">
    <property type="entry name" value="Cytochrome P450"/>
    <property type="match status" value="1"/>
</dbReference>
<comment type="caution">
    <text evidence="9">The sequence shown here is derived from an EMBL/GenBank/DDBJ whole genome shotgun (WGS) entry which is preliminary data.</text>
</comment>
<feature type="transmembrane region" description="Helical" evidence="8">
    <location>
        <begin position="6"/>
        <end position="26"/>
    </location>
</feature>
<reference evidence="9 10" key="1">
    <citation type="submission" date="2024-01" db="EMBL/GenBank/DDBJ databases">
        <title>A draft genome for the cacao thread blight pathogen Marasmiellus scandens.</title>
        <authorList>
            <person name="Baruah I.K."/>
            <person name="Leung J."/>
            <person name="Bukari Y."/>
            <person name="Amoako-Attah I."/>
            <person name="Meinhardt L.W."/>
            <person name="Bailey B.A."/>
            <person name="Cohen S.P."/>
        </authorList>
    </citation>
    <scope>NUCLEOTIDE SEQUENCE [LARGE SCALE GENOMIC DNA]</scope>
    <source>
        <strain evidence="9 10">GH-19</strain>
    </source>
</reference>
<keyword evidence="10" id="KW-1185">Reference proteome</keyword>
<keyword evidence="8" id="KW-0812">Transmembrane</keyword>
<organism evidence="9 10">
    <name type="scientific">Marasmiellus scandens</name>
    <dbReference type="NCBI Taxonomy" id="2682957"/>
    <lineage>
        <taxon>Eukaryota</taxon>
        <taxon>Fungi</taxon>
        <taxon>Dikarya</taxon>
        <taxon>Basidiomycota</taxon>
        <taxon>Agaricomycotina</taxon>
        <taxon>Agaricomycetes</taxon>
        <taxon>Agaricomycetidae</taxon>
        <taxon>Agaricales</taxon>
        <taxon>Marasmiineae</taxon>
        <taxon>Omphalotaceae</taxon>
        <taxon>Marasmiellus</taxon>
    </lineage>
</organism>
<accession>A0ABR1IT26</accession>
<evidence type="ECO:0000256" key="6">
    <source>
        <dbReference type="ARBA" id="ARBA00023004"/>
    </source>
</evidence>
<keyword evidence="6 7" id="KW-0408">Iron</keyword>
<evidence type="ECO:0000256" key="8">
    <source>
        <dbReference type="SAM" id="Phobius"/>
    </source>
</evidence>
<keyword evidence="8" id="KW-1133">Transmembrane helix</keyword>
<evidence type="ECO:0000256" key="5">
    <source>
        <dbReference type="ARBA" id="ARBA00023002"/>
    </source>
</evidence>
<dbReference type="InterPro" id="IPR001128">
    <property type="entry name" value="Cyt_P450"/>
</dbReference>
<comment type="cofactor">
    <cofactor evidence="1">
        <name>heme</name>
        <dbReference type="ChEBI" id="CHEBI:30413"/>
    </cofactor>
</comment>
<dbReference type="CDD" id="cd11062">
    <property type="entry name" value="CYP58-like"/>
    <property type="match status" value="1"/>
</dbReference>
<evidence type="ECO:0000313" key="10">
    <source>
        <dbReference type="Proteomes" id="UP001498398"/>
    </source>
</evidence>
<evidence type="ECO:0000256" key="1">
    <source>
        <dbReference type="ARBA" id="ARBA00001971"/>
    </source>
</evidence>
<dbReference type="Pfam" id="PF00067">
    <property type="entry name" value="p450"/>
    <property type="match status" value="1"/>
</dbReference>
<comment type="similarity">
    <text evidence="3 7">Belongs to the cytochrome P450 family.</text>
</comment>
<evidence type="ECO:0000256" key="7">
    <source>
        <dbReference type="RuleBase" id="RU000461"/>
    </source>
</evidence>
<dbReference type="InterPro" id="IPR036396">
    <property type="entry name" value="Cyt_P450_sf"/>
</dbReference>
<evidence type="ECO:0000313" key="9">
    <source>
        <dbReference type="EMBL" id="KAK7440388.1"/>
    </source>
</evidence>
<dbReference type="PANTHER" id="PTHR24305">
    <property type="entry name" value="CYTOCHROME P450"/>
    <property type="match status" value="1"/>
</dbReference>
<dbReference type="InterPro" id="IPR050121">
    <property type="entry name" value="Cytochrome_P450_monoxygenase"/>
</dbReference>
<keyword evidence="7" id="KW-0349">Heme</keyword>
<dbReference type="EMBL" id="JBANRG010000068">
    <property type="protein sequence ID" value="KAK7440388.1"/>
    <property type="molecule type" value="Genomic_DNA"/>
</dbReference>
<protein>
    <recommendedName>
        <fullName evidence="11">Cytochrome P450</fullName>
    </recommendedName>
</protein>
<evidence type="ECO:0000256" key="4">
    <source>
        <dbReference type="ARBA" id="ARBA00022723"/>
    </source>
</evidence>
<dbReference type="InterPro" id="IPR002401">
    <property type="entry name" value="Cyt_P450_E_grp-I"/>
</dbReference>
<dbReference type="PANTHER" id="PTHR24305:SF157">
    <property type="entry name" value="N-ACETYLTRYPTOPHAN 6-HYDROXYLASE IVOC-RELATED"/>
    <property type="match status" value="1"/>
</dbReference>
<dbReference type="Gene3D" id="1.10.630.10">
    <property type="entry name" value="Cytochrome P450"/>
    <property type="match status" value="1"/>
</dbReference>
<evidence type="ECO:0000256" key="3">
    <source>
        <dbReference type="ARBA" id="ARBA00010617"/>
    </source>
</evidence>
<keyword evidence="4 7" id="KW-0479">Metal-binding</keyword>
<dbReference type="InterPro" id="IPR017972">
    <property type="entry name" value="Cyt_P450_CS"/>
</dbReference>
<evidence type="ECO:0008006" key="11">
    <source>
        <dbReference type="Google" id="ProtNLM"/>
    </source>
</evidence>